<protein>
    <submittedName>
        <fullName evidence="2">Aldehyde dehydrogenase</fullName>
    </submittedName>
</protein>
<comment type="caution">
    <text evidence="2">The sequence shown here is derived from an EMBL/GenBank/DDBJ whole genome shotgun (WGS) entry which is preliminary data.</text>
</comment>
<evidence type="ECO:0000259" key="1">
    <source>
        <dbReference type="SMART" id="SM01008"/>
    </source>
</evidence>
<dbReference type="InterPro" id="IPR012368">
    <property type="entry name" value="OxRdtase_Mopterin-bd_su_IorB"/>
</dbReference>
<dbReference type="GO" id="GO:0016491">
    <property type="term" value="F:oxidoreductase activity"/>
    <property type="evidence" value="ECO:0007669"/>
    <property type="project" value="InterPro"/>
</dbReference>
<dbReference type="SUPFAM" id="SSF56003">
    <property type="entry name" value="Molybdenum cofactor-binding domain"/>
    <property type="match status" value="2"/>
</dbReference>
<dbReference type="InterPro" id="IPR037165">
    <property type="entry name" value="AldOxase/xan_DH_Mopterin-bd_sf"/>
</dbReference>
<dbReference type="RefSeq" id="WP_076416440.1">
    <property type="nucleotide sequence ID" value="NZ_AP028040.1"/>
</dbReference>
<dbReference type="InterPro" id="IPR036856">
    <property type="entry name" value="Ald_Oxase/Xan_DH_a/b_sf"/>
</dbReference>
<accession>A0A1R1JJR4</accession>
<dbReference type="InterPro" id="IPR046867">
    <property type="entry name" value="AldOxase/xan_DH_MoCoBD2"/>
</dbReference>
<dbReference type="AlphaFoldDB" id="A0A1R1JJR4"/>
<sequence length="771" mass="82263">MNLPHPRAQHDALLSHPGALLVVRAPTAPPRPAPGQPGVVSDYVQDTPEIFVAVLADDAAPDGWRALAFNGHVDLGTGIRTALAQIVAEELHVPMARLEMVLGHTNATPNQGPTIASASIQISAAPLRRAAAQAREQLLERAARQWAMAPDALRVRDGIVRPADTADERALHYGQLARGQHTRLDLAADDSQVRLKPAGDYTVVGRAIARVDIPAKATGELSFVHDVRVPGMRHGRVVRPPHPGRDAGDFIGRCLLDVDTGSVAHLPGRVQVVVQGDFIGVVADREEQAEAAMRALKVRWKPVPPAPVLDDLASAIRARPARRRLLLEEGDVDAACAAAPVHLRRTYVWPYQMHASIGPSCAVADHRDGRLTVWAGTQNPHMLRADLDRLLKLGEDRIDIIRMEAAGCYGRNCADDVCADAALLSAAVGAPVRVQLMRDQEHQWEPKGTGQLMDVGAALDADGKLLAYDFQVRYPSNDAPLLALLLTGGVSGEPRVLEMGDRTSVPPYRYPSRRIVCHDTAPLVRASWLRGVSALPSSFAHDCMVDELAEAAGADPVAFRLAHLDDARATALLEATAARAGWHARPPGSRGTPGADGILRGRGVAYARYVHSKFPGFGAAWAAWVVDLGVDPASGRIAITRVVVGQDTGMVVNPDGVRHQIHGNVNQTLSRCLLERVRFDAAGVASREWGGYPIIGFKDLPPIDVLLMPRQDEAPMGAGESASIPGPAAIANALFDATGRRFHQAPFTPEAVRAALADRAPAAACATPSAA</sequence>
<dbReference type="Pfam" id="PF20256">
    <property type="entry name" value="MoCoBD_2"/>
    <property type="match status" value="2"/>
</dbReference>
<dbReference type="EMBL" id="MJMN01000065">
    <property type="protein sequence ID" value="OMG75596.1"/>
    <property type="molecule type" value="Genomic_DNA"/>
</dbReference>
<dbReference type="SMART" id="SM01008">
    <property type="entry name" value="Ald_Xan_dh_C"/>
    <property type="match status" value="1"/>
</dbReference>
<dbReference type="SUPFAM" id="SSF54665">
    <property type="entry name" value="CO dehydrogenase molybdoprotein N-domain-like"/>
    <property type="match status" value="1"/>
</dbReference>
<gene>
    <name evidence="2" type="ORF">BIZ92_18735</name>
</gene>
<dbReference type="Proteomes" id="UP000187251">
    <property type="component" value="Unassembled WGS sequence"/>
</dbReference>
<dbReference type="InterPro" id="IPR008274">
    <property type="entry name" value="AldOxase/xan_DH_MoCoBD1"/>
</dbReference>
<dbReference type="Pfam" id="PF02738">
    <property type="entry name" value="MoCoBD_1"/>
    <property type="match status" value="1"/>
</dbReference>
<name>A0A1R1JJR4_ALCXX</name>
<dbReference type="PANTHER" id="PTHR47495">
    <property type="entry name" value="ALDEHYDE DEHYDROGENASE"/>
    <property type="match status" value="1"/>
</dbReference>
<dbReference type="Gene3D" id="3.30.365.10">
    <property type="entry name" value="Aldehyde oxidase/xanthine dehydrogenase, molybdopterin binding domain"/>
    <property type="match status" value="4"/>
</dbReference>
<feature type="domain" description="Aldehyde oxidase/xanthine dehydrogenase a/b hammerhead" evidence="1">
    <location>
        <begin position="218"/>
        <end position="304"/>
    </location>
</feature>
<reference evidence="2 3" key="1">
    <citation type="submission" date="2016-09" db="EMBL/GenBank/DDBJ databases">
        <title>Phylogenomics of Achromobacter.</title>
        <authorList>
            <person name="Jeukens J."/>
            <person name="Freschi L."/>
            <person name="Vincent A.T."/>
            <person name="Emond-Rheault J.-G."/>
            <person name="Kukavica-Ibrulj I."/>
            <person name="Charette S.J."/>
            <person name="Levesque R.C."/>
        </authorList>
    </citation>
    <scope>NUCLEOTIDE SEQUENCE [LARGE SCALE GENOMIC DNA]</scope>
    <source>
        <strain evidence="2 3">AUS488</strain>
    </source>
</reference>
<dbReference type="InterPro" id="IPR000674">
    <property type="entry name" value="Ald_Oxase/Xan_DH_a/b"/>
</dbReference>
<dbReference type="Gene3D" id="3.90.1170.50">
    <property type="entry name" value="Aldehyde oxidase/xanthine dehydrogenase, a/b hammerhead"/>
    <property type="match status" value="1"/>
</dbReference>
<organism evidence="2 3">
    <name type="scientific">Alcaligenes xylosoxydans xylosoxydans</name>
    <name type="common">Achromobacter xylosoxidans</name>
    <dbReference type="NCBI Taxonomy" id="85698"/>
    <lineage>
        <taxon>Bacteria</taxon>
        <taxon>Pseudomonadati</taxon>
        <taxon>Pseudomonadota</taxon>
        <taxon>Betaproteobacteria</taxon>
        <taxon>Burkholderiales</taxon>
        <taxon>Alcaligenaceae</taxon>
        <taxon>Achromobacter</taxon>
    </lineage>
</organism>
<dbReference type="InterPro" id="IPR052516">
    <property type="entry name" value="N-heterocyclic_Hydroxylase"/>
</dbReference>
<dbReference type="OrthoDB" id="6073217at2"/>
<dbReference type="PANTHER" id="PTHR47495:SF1">
    <property type="entry name" value="BLL3820 PROTEIN"/>
    <property type="match status" value="1"/>
</dbReference>
<evidence type="ECO:0000313" key="3">
    <source>
        <dbReference type="Proteomes" id="UP000187251"/>
    </source>
</evidence>
<evidence type="ECO:0000313" key="2">
    <source>
        <dbReference type="EMBL" id="OMG75596.1"/>
    </source>
</evidence>
<dbReference type="PIRSF" id="PIRSF036389">
    <property type="entry name" value="IOR_B"/>
    <property type="match status" value="1"/>
</dbReference>
<proteinExistence type="predicted"/>